<name>A0A0S4U419_RALSL</name>
<proteinExistence type="predicted"/>
<sequence length="156" mass="16648">MSKLIKVILRSTSGDETSGRAAIQADSDVVVLPSRLVQQIETSKAAGEAYVLAASEDGYEIPLVHVEAATFRLKRESRARKSLWNVVRSALLAPTRDQRQQYGRFAHTLSAAALIGAASYFSGSRTWTLGAVSDVATLIAVTVVLFVVGAVLSKGD</sequence>
<organism evidence="2">
    <name type="scientific">Ralstonia solanacearum</name>
    <name type="common">Pseudomonas solanacearum</name>
    <dbReference type="NCBI Taxonomy" id="305"/>
    <lineage>
        <taxon>Bacteria</taxon>
        <taxon>Pseudomonadati</taxon>
        <taxon>Pseudomonadota</taxon>
        <taxon>Betaproteobacteria</taxon>
        <taxon>Burkholderiales</taxon>
        <taxon>Burkholderiaceae</taxon>
        <taxon>Ralstonia</taxon>
        <taxon>Ralstonia solanacearum species complex</taxon>
    </lineage>
</organism>
<keyword evidence="1" id="KW-0812">Transmembrane</keyword>
<dbReference type="EMBL" id="LN899821">
    <property type="protein sequence ID" value="CUV17006.1"/>
    <property type="molecule type" value="Genomic_DNA"/>
</dbReference>
<evidence type="ECO:0000256" key="1">
    <source>
        <dbReference type="SAM" id="Phobius"/>
    </source>
</evidence>
<accession>A0A0S4U419</accession>
<keyword evidence="1" id="KW-1133">Transmembrane helix</keyword>
<evidence type="ECO:0008006" key="3">
    <source>
        <dbReference type="Google" id="ProtNLM"/>
    </source>
</evidence>
<reference evidence="2" key="1">
    <citation type="submission" date="2015-10" db="EMBL/GenBank/DDBJ databases">
        <authorList>
            <person name="Gilbert D.G."/>
        </authorList>
    </citation>
    <scope>NUCLEOTIDE SEQUENCE</scope>
    <source>
        <strain evidence="2">Phyl III-seqv23</strain>
    </source>
</reference>
<feature type="transmembrane region" description="Helical" evidence="1">
    <location>
        <begin position="105"/>
        <end position="123"/>
    </location>
</feature>
<feature type="transmembrane region" description="Helical" evidence="1">
    <location>
        <begin position="135"/>
        <end position="153"/>
    </location>
</feature>
<gene>
    <name evidence="2" type="ORF">PSS4_v1_210047</name>
</gene>
<dbReference type="AlphaFoldDB" id="A0A0S4U419"/>
<evidence type="ECO:0000313" key="2">
    <source>
        <dbReference type="EMBL" id="CUV17006.1"/>
    </source>
</evidence>
<protein>
    <recommendedName>
        <fullName evidence="3">Transmembrane protein</fullName>
    </recommendedName>
</protein>
<keyword evidence="1" id="KW-0472">Membrane</keyword>